<protein>
    <recommendedName>
        <fullName evidence="4">Helicase HerA central domain-containing protein</fullName>
    </recommendedName>
</protein>
<feature type="transmembrane region" description="Helical" evidence="1">
    <location>
        <begin position="35"/>
        <end position="57"/>
    </location>
</feature>
<dbReference type="SUPFAM" id="SSF52540">
    <property type="entry name" value="P-loop containing nucleoside triphosphate hydrolases"/>
    <property type="match status" value="1"/>
</dbReference>
<dbReference type="Proteomes" id="UP000635565">
    <property type="component" value="Unassembled WGS sequence"/>
</dbReference>
<evidence type="ECO:0000256" key="1">
    <source>
        <dbReference type="SAM" id="Phobius"/>
    </source>
</evidence>
<reference evidence="2 3" key="1">
    <citation type="journal article" date="2021" name="Int. J. Syst. Evol. Microbiol.">
        <title>Reticulibacter mediterranei gen. nov., sp. nov., within the new family Reticulibacteraceae fam. nov., and Ktedonospora formicarum gen. nov., sp. nov., Ktedonobacter robiniae sp. nov., Dictyobacter formicarum sp. nov. and Dictyobacter arantiisoli sp. nov., belonging to the class Ktedonobacteria.</title>
        <authorList>
            <person name="Yabe S."/>
            <person name="Zheng Y."/>
            <person name="Wang C.M."/>
            <person name="Sakai Y."/>
            <person name="Abe K."/>
            <person name="Yokota A."/>
            <person name="Donadio S."/>
            <person name="Cavaletti L."/>
            <person name="Monciardini P."/>
        </authorList>
    </citation>
    <scope>NUCLEOTIDE SEQUENCE [LARGE SCALE GENOMIC DNA]</scope>
    <source>
        <strain evidence="2 3">SOSP1-9</strain>
    </source>
</reference>
<keyword evidence="3" id="KW-1185">Reference proteome</keyword>
<dbReference type="PANTHER" id="PTHR42957:SF1">
    <property type="entry name" value="HELICASE MJ1565-RELATED"/>
    <property type="match status" value="1"/>
</dbReference>
<dbReference type="Gene3D" id="3.40.50.300">
    <property type="entry name" value="P-loop containing nucleotide triphosphate hydrolases"/>
    <property type="match status" value="1"/>
</dbReference>
<accession>A0ABQ3VQQ9</accession>
<gene>
    <name evidence="2" type="ORF">KSZ_60470</name>
</gene>
<evidence type="ECO:0000313" key="3">
    <source>
        <dbReference type="Proteomes" id="UP000635565"/>
    </source>
</evidence>
<dbReference type="RefSeq" id="WP_201365576.1">
    <property type="nucleotide sequence ID" value="NZ_BNJJ01000021.1"/>
</dbReference>
<sequence length="536" mass="60247">MFRFDLRRFNNPIYLTLFIVCVVLFATTFNLGVDGIFYAIAISAGIVVLIPMLGGAVKHQIARSLQGSPSGMDHLLAPSGYRRAREVETIEEEAQQTIVRPLPNMPLIPEDRIVDASPYNAPTVPMKPQRPVAFSGKKFYPTNLELAPDFQPPLNLVLGRAILCVGMRGSGKTNVAALLMEEIGKFPIPMAIFDYEEDYVTLPEVLERCVIAGHPDWDERHHHDHYWKVDVANAKDVGYAILENGVQMVLEIGTYETLEEAASVMNLIIKGMFAWANEQDPRLRVPALILLDEAQHFLPQDSSVSNIAKEPASTLLKAFMDLNARGRKRGLTPAIFTQRIAQIRKEVIAGSEVYFLGRQSLNNDLERYEELIGKDERGKQKLDRRLVQSFGKGDFIVFESGEMFITHFNARRSEHRGITPDLGAALNRYGNQHFTKSLLLKSAMNRTQTDEEASFVDLYRSMTGNNIEDQEEEADDLIVLGKDVAISKDQFLTAVQLRKIGKSTGYRDLMPVFNLSEHHAKVLNARIRQELGSDSM</sequence>
<dbReference type="InterPro" id="IPR008571">
    <property type="entry name" value="HerA-like"/>
</dbReference>
<keyword evidence="1" id="KW-0812">Transmembrane</keyword>
<dbReference type="EMBL" id="BNJJ01000021">
    <property type="protein sequence ID" value="GHO88041.1"/>
    <property type="molecule type" value="Genomic_DNA"/>
</dbReference>
<name>A0ABQ3VQQ9_9CHLR</name>
<evidence type="ECO:0008006" key="4">
    <source>
        <dbReference type="Google" id="ProtNLM"/>
    </source>
</evidence>
<comment type="caution">
    <text evidence="2">The sequence shown here is derived from an EMBL/GenBank/DDBJ whole genome shotgun (WGS) entry which is preliminary data.</text>
</comment>
<organism evidence="2 3">
    <name type="scientific">Dictyobacter formicarum</name>
    <dbReference type="NCBI Taxonomy" id="2778368"/>
    <lineage>
        <taxon>Bacteria</taxon>
        <taxon>Bacillati</taxon>
        <taxon>Chloroflexota</taxon>
        <taxon>Ktedonobacteria</taxon>
        <taxon>Ktedonobacterales</taxon>
        <taxon>Dictyobacteraceae</taxon>
        <taxon>Dictyobacter</taxon>
    </lineage>
</organism>
<feature type="transmembrane region" description="Helical" evidence="1">
    <location>
        <begin position="12"/>
        <end position="29"/>
    </location>
</feature>
<dbReference type="PANTHER" id="PTHR42957">
    <property type="entry name" value="HELICASE MJ1565-RELATED"/>
    <property type="match status" value="1"/>
</dbReference>
<evidence type="ECO:0000313" key="2">
    <source>
        <dbReference type="EMBL" id="GHO88041.1"/>
    </source>
</evidence>
<proteinExistence type="predicted"/>
<keyword evidence="1" id="KW-0472">Membrane</keyword>
<keyword evidence="1" id="KW-1133">Transmembrane helix</keyword>
<dbReference type="InterPro" id="IPR027417">
    <property type="entry name" value="P-loop_NTPase"/>
</dbReference>